<dbReference type="PROSITE" id="PS50003">
    <property type="entry name" value="PH_DOMAIN"/>
    <property type="match status" value="1"/>
</dbReference>
<dbReference type="GeneID" id="20224258"/>
<dbReference type="InterPro" id="IPR001849">
    <property type="entry name" value="PH_domain"/>
</dbReference>
<dbReference type="KEGG" id="aaf:AURANDRAFT_63263"/>
<dbReference type="EMBL" id="GL833125">
    <property type="protein sequence ID" value="EGB09586.1"/>
    <property type="molecule type" value="Genomic_DNA"/>
</dbReference>
<reference evidence="3 4" key="1">
    <citation type="journal article" date="2011" name="Proc. Natl. Acad. Sci. U.S.A.">
        <title>Niche of harmful alga Aureococcus anophagefferens revealed through ecogenomics.</title>
        <authorList>
            <person name="Gobler C.J."/>
            <person name="Berry D.L."/>
            <person name="Dyhrman S.T."/>
            <person name="Wilhelm S.W."/>
            <person name="Salamov A."/>
            <person name="Lobanov A.V."/>
            <person name="Zhang Y."/>
            <person name="Collier J.L."/>
            <person name="Wurch L.L."/>
            <person name="Kustka A.B."/>
            <person name="Dill B.D."/>
            <person name="Shah M."/>
            <person name="VerBerkmoes N.C."/>
            <person name="Kuo A."/>
            <person name="Terry A."/>
            <person name="Pangilinan J."/>
            <person name="Lindquist E.A."/>
            <person name="Lucas S."/>
            <person name="Paulsen I.T."/>
            <person name="Hattenrath-Lehmann T.K."/>
            <person name="Talmage S.C."/>
            <person name="Walker E.A."/>
            <person name="Koch F."/>
            <person name="Burson A.M."/>
            <person name="Marcoval M.A."/>
            <person name="Tang Y.Z."/>
            <person name="Lecleir G.R."/>
            <person name="Coyne K.J."/>
            <person name="Berg G.M."/>
            <person name="Bertrand E.M."/>
            <person name="Saito M.A."/>
            <person name="Gladyshev V.N."/>
            <person name="Grigoriev I.V."/>
        </authorList>
    </citation>
    <scope>NUCLEOTIDE SEQUENCE [LARGE SCALE GENOMIC DNA]</scope>
    <source>
        <strain evidence="4">CCMP 1984</strain>
    </source>
</reference>
<dbReference type="InParanoid" id="F0Y614"/>
<protein>
    <recommendedName>
        <fullName evidence="2">PH domain-containing protein</fullName>
    </recommendedName>
</protein>
<feature type="compositionally biased region" description="Pro residues" evidence="1">
    <location>
        <begin position="383"/>
        <end position="399"/>
    </location>
</feature>
<dbReference type="OrthoDB" id="2154664at2759"/>
<feature type="domain" description="PH" evidence="2">
    <location>
        <begin position="59"/>
        <end position="175"/>
    </location>
</feature>
<evidence type="ECO:0000313" key="4">
    <source>
        <dbReference type="Proteomes" id="UP000002729"/>
    </source>
</evidence>
<dbReference type="AlphaFoldDB" id="F0Y614"/>
<dbReference type="InterPro" id="IPR011993">
    <property type="entry name" value="PH-like_dom_sf"/>
</dbReference>
<dbReference type="eggNOG" id="ENOG502T2AS">
    <property type="taxonomic scope" value="Eukaryota"/>
</dbReference>
<gene>
    <name evidence="3" type="ORF">AURANDRAFT_63263</name>
</gene>
<dbReference type="RefSeq" id="XP_009035640.1">
    <property type="nucleotide sequence ID" value="XM_009037392.1"/>
</dbReference>
<accession>F0Y614</accession>
<dbReference type="Proteomes" id="UP000002729">
    <property type="component" value="Unassembled WGS sequence"/>
</dbReference>
<proteinExistence type="predicted"/>
<sequence>MRRSMQASSRRSMQAKKEVAVTESVFPGGRDDDELQFECSNPIGRETLMSLGRPTVQEKVLVEGLLWKRDRGKRLLKAVVGVRWQLRWFRIVEGRDELEWYHDSGEIESRAPCGTMALSDRVVELVPRADANGRMNCFALRRRENGRAVSGEMVLAATSAPDVANWLEALMYVTRGAGGPTMLERCRSESLRSTLSRPSLFVDDAGGGLADDVAAPPRAPPTPRRPETPRTRSLKTQAAYLASAEGQFSTSLAALAKKAKVLAERSVPASLRSYYAPLDRGVAVVKDMAEDGRLSDAGARALLVAVPRIDRRLVEVALQNREVVAAVRDADEARLEALALKIKEINACQDHLVGRRETGKRASRARFSLYAGAAEAASSFDAPPSPPPVAPPPATPPAAPAAGSALRTAASARPRGRVRFAPVVRQRLFAYALAATVPSDGGAAIGLGRYVEDDAYDLDDFEALRGGTTALQVDAAMAAYVAGEAERYLRSLDGDESDEDYSEEESDDDDDDGAEWPPAWRYPRETFQDDGAIPPEERARLLAASGHRRVSISLNAAQLLAIAQSRKRNSRARAARRIIDGDDPDEVMAWLADMEKAASVEAYAAHWRTTARSRAEARRVEATPSSRLLLLALTLCGGTPPYPPGTDHGWTFRHTKVTSEPPAETHRVADLVCSFYFPAPQVALCLGGAARTFAHHVVYRTLKANFIDAYGGNLTTFAYLKLEDERGSVLEDGVSAKQGVRVGDTTRADLSSVLYALRHIGVDEARMDLVLGNHSAPAPACGDYRARHDGLGVRDSLAYYKSLLGQIENRKKCYDMVVAHEERTGVRFASVIFARPDLAWPFPIVPWCAHNYFTNRKKQDWIWWLTRADAKEALSRPHDDMYGCRRELKDGQTVEDYFYTGQRNDFWYPGGRGDHAQLSGHIVRVPSVTMGATMCKQFVMPGIWPAIMKDEALPRGWNCGEILHGNPYNHPN</sequence>
<feature type="region of interest" description="Disordered" evidence="1">
    <location>
        <begin position="378"/>
        <end position="410"/>
    </location>
</feature>
<dbReference type="Pfam" id="PF00169">
    <property type="entry name" value="PH"/>
    <property type="match status" value="1"/>
</dbReference>
<keyword evidence="4" id="KW-1185">Reference proteome</keyword>
<organism evidence="4">
    <name type="scientific">Aureococcus anophagefferens</name>
    <name type="common">Harmful bloom alga</name>
    <dbReference type="NCBI Taxonomy" id="44056"/>
    <lineage>
        <taxon>Eukaryota</taxon>
        <taxon>Sar</taxon>
        <taxon>Stramenopiles</taxon>
        <taxon>Ochrophyta</taxon>
        <taxon>Pelagophyceae</taxon>
        <taxon>Pelagomonadales</taxon>
        <taxon>Pelagomonadaceae</taxon>
        <taxon>Aureococcus</taxon>
    </lineage>
</organism>
<evidence type="ECO:0000256" key="1">
    <source>
        <dbReference type="SAM" id="MobiDB-lite"/>
    </source>
</evidence>
<feature type="compositionally biased region" description="Acidic residues" evidence="1">
    <location>
        <begin position="494"/>
        <end position="514"/>
    </location>
</feature>
<feature type="region of interest" description="Disordered" evidence="1">
    <location>
        <begin position="492"/>
        <end position="531"/>
    </location>
</feature>
<evidence type="ECO:0000259" key="2">
    <source>
        <dbReference type="PROSITE" id="PS50003"/>
    </source>
</evidence>
<dbReference type="CDD" id="cd00821">
    <property type="entry name" value="PH"/>
    <property type="match status" value="1"/>
</dbReference>
<evidence type="ECO:0000313" key="3">
    <source>
        <dbReference type="EMBL" id="EGB09586.1"/>
    </source>
</evidence>
<dbReference type="SUPFAM" id="SSF50729">
    <property type="entry name" value="PH domain-like"/>
    <property type="match status" value="1"/>
</dbReference>
<dbReference type="SMART" id="SM00233">
    <property type="entry name" value="PH"/>
    <property type="match status" value="1"/>
</dbReference>
<feature type="compositionally biased region" description="Low complexity" evidence="1">
    <location>
        <begin position="400"/>
        <end position="410"/>
    </location>
</feature>
<dbReference type="Gene3D" id="2.30.29.30">
    <property type="entry name" value="Pleckstrin-homology domain (PH domain)/Phosphotyrosine-binding domain (PTB)"/>
    <property type="match status" value="1"/>
</dbReference>
<name>F0Y614_AURAN</name>
<feature type="region of interest" description="Disordered" evidence="1">
    <location>
        <begin position="208"/>
        <end position="233"/>
    </location>
</feature>